<keyword evidence="1" id="KW-0472">Membrane</keyword>
<protein>
    <submittedName>
        <fullName evidence="2">DUF2627 family protein</fullName>
    </submittedName>
</protein>
<dbReference type="RefSeq" id="WP_390252803.1">
    <property type="nucleotide sequence ID" value="NZ_JBHSDT010000008.1"/>
</dbReference>
<dbReference type="Proteomes" id="UP001595882">
    <property type="component" value="Unassembled WGS sequence"/>
</dbReference>
<feature type="transmembrane region" description="Helical" evidence="1">
    <location>
        <begin position="32"/>
        <end position="61"/>
    </location>
</feature>
<organism evidence="2 3">
    <name type="scientific">Gracilibacillus xinjiangensis</name>
    <dbReference type="NCBI Taxonomy" id="1193282"/>
    <lineage>
        <taxon>Bacteria</taxon>
        <taxon>Bacillati</taxon>
        <taxon>Bacillota</taxon>
        <taxon>Bacilli</taxon>
        <taxon>Bacillales</taxon>
        <taxon>Bacillaceae</taxon>
        <taxon>Gracilibacillus</taxon>
    </lineage>
</organism>
<sequence>MRLIALLLLVLPAILATYGIKLMRDAFFGELTAIFLHIVVQFIVGLILFFGGLSFIGGFILHRDKKRQLIKGGKNNRYNH</sequence>
<reference evidence="3" key="1">
    <citation type="journal article" date="2019" name="Int. J. Syst. Evol. Microbiol.">
        <title>The Global Catalogue of Microorganisms (GCM) 10K type strain sequencing project: providing services to taxonomists for standard genome sequencing and annotation.</title>
        <authorList>
            <consortium name="The Broad Institute Genomics Platform"/>
            <consortium name="The Broad Institute Genome Sequencing Center for Infectious Disease"/>
            <person name="Wu L."/>
            <person name="Ma J."/>
        </authorList>
    </citation>
    <scope>NUCLEOTIDE SEQUENCE [LARGE SCALE GENOMIC DNA]</scope>
    <source>
        <strain evidence="3">CCUG 37865</strain>
    </source>
</reference>
<dbReference type="Pfam" id="PF11118">
    <property type="entry name" value="DUF2627"/>
    <property type="match status" value="1"/>
</dbReference>
<proteinExistence type="predicted"/>
<evidence type="ECO:0000313" key="2">
    <source>
        <dbReference type="EMBL" id="MFC4404266.1"/>
    </source>
</evidence>
<accession>A0ABV8X046</accession>
<dbReference type="InterPro" id="IPR020138">
    <property type="entry name" value="Uncharacterised_YqzF"/>
</dbReference>
<name>A0ABV8X046_9BACI</name>
<evidence type="ECO:0000256" key="1">
    <source>
        <dbReference type="SAM" id="Phobius"/>
    </source>
</evidence>
<keyword evidence="1" id="KW-1133">Transmembrane helix</keyword>
<gene>
    <name evidence="2" type="ORF">ACFOY7_14450</name>
</gene>
<dbReference type="EMBL" id="JBHSDT010000008">
    <property type="protein sequence ID" value="MFC4404266.1"/>
    <property type="molecule type" value="Genomic_DNA"/>
</dbReference>
<keyword evidence="1" id="KW-0812">Transmembrane</keyword>
<evidence type="ECO:0000313" key="3">
    <source>
        <dbReference type="Proteomes" id="UP001595882"/>
    </source>
</evidence>
<keyword evidence="3" id="KW-1185">Reference proteome</keyword>
<comment type="caution">
    <text evidence="2">The sequence shown here is derived from an EMBL/GenBank/DDBJ whole genome shotgun (WGS) entry which is preliminary data.</text>
</comment>